<evidence type="ECO:0000256" key="1">
    <source>
        <dbReference type="ARBA" id="ARBA00006484"/>
    </source>
</evidence>
<evidence type="ECO:0000256" key="6">
    <source>
        <dbReference type="RuleBase" id="RU000363"/>
    </source>
</evidence>
<accession>A0A034WL03</accession>
<keyword evidence="5" id="KW-0520">NAD</keyword>
<evidence type="ECO:0000313" key="7">
    <source>
        <dbReference type="EMBL" id="JAC55047.1"/>
    </source>
</evidence>
<dbReference type="InterPro" id="IPR002426">
    <property type="entry name" value="ADH_Ceratitis-type"/>
</dbReference>
<proteinExistence type="inferred from homology"/>
<dbReference type="AlphaFoldDB" id="A0A034WL03"/>
<protein>
    <recommendedName>
        <fullName evidence="3">alcohol dehydrogenase</fullName>
        <ecNumber evidence="3">1.1.1.1</ecNumber>
    </recommendedName>
</protein>
<organism evidence="7">
    <name type="scientific">Bactrocera dorsalis</name>
    <name type="common">Oriental fruit fly</name>
    <name type="synonym">Dacus dorsalis</name>
    <dbReference type="NCBI Taxonomy" id="27457"/>
    <lineage>
        <taxon>Eukaryota</taxon>
        <taxon>Metazoa</taxon>
        <taxon>Ecdysozoa</taxon>
        <taxon>Arthropoda</taxon>
        <taxon>Hexapoda</taxon>
        <taxon>Insecta</taxon>
        <taxon>Pterygota</taxon>
        <taxon>Neoptera</taxon>
        <taxon>Endopterygota</taxon>
        <taxon>Diptera</taxon>
        <taxon>Brachycera</taxon>
        <taxon>Muscomorpha</taxon>
        <taxon>Tephritoidea</taxon>
        <taxon>Tephritidae</taxon>
        <taxon>Bactrocera</taxon>
        <taxon>Bactrocera</taxon>
    </lineage>
</organism>
<dbReference type="PANTHER" id="PTHR44229:SF8">
    <property type="entry name" value="ALCOHOL DEHYDROGENASE-RELATED"/>
    <property type="match status" value="1"/>
</dbReference>
<dbReference type="RefSeq" id="XP_011213343.1">
    <property type="nucleotide sequence ID" value="XM_011215041.3"/>
</dbReference>
<dbReference type="SUPFAM" id="SSF51735">
    <property type="entry name" value="NAD(P)-binding Rossmann-fold domains"/>
    <property type="match status" value="1"/>
</dbReference>
<comment type="similarity">
    <text evidence="1 6">Belongs to the short-chain dehydrogenases/reductases (SDR) family.</text>
</comment>
<dbReference type="FunFam" id="3.40.50.720:FF:000149">
    <property type="entry name" value="15-hydroxyprostaglandin dehydrogenase [NAD(+)]"/>
    <property type="match status" value="1"/>
</dbReference>
<dbReference type="RefSeq" id="XP_049315218.1">
    <property type="nucleotide sequence ID" value="XM_049459261.1"/>
</dbReference>
<dbReference type="EMBL" id="GAKP01003905">
    <property type="protein sequence ID" value="JAC55047.1"/>
    <property type="molecule type" value="Transcribed_RNA"/>
</dbReference>
<dbReference type="GO" id="GO:0005737">
    <property type="term" value="C:cytoplasm"/>
    <property type="evidence" value="ECO:0007669"/>
    <property type="project" value="TreeGrafter"/>
</dbReference>
<dbReference type="InterPro" id="IPR020904">
    <property type="entry name" value="Sc_DH/Rdtase_CS"/>
</dbReference>
<dbReference type="OMA" id="MWIVNMG"/>
<dbReference type="PRINTS" id="PR00080">
    <property type="entry name" value="SDRFAMILY"/>
</dbReference>
<dbReference type="EC" id="1.1.1.1" evidence="3"/>
<name>A0A034WL03_BACDO</name>
<dbReference type="CDD" id="cd05323">
    <property type="entry name" value="ADH_SDR_c_like"/>
    <property type="match status" value="1"/>
</dbReference>
<comment type="subunit">
    <text evidence="2">Homodimer.</text>
</comment>
<dbReference type="PRINTS" id="PR01169">
    <property type="entry name" value="CERATITISADH"/>
</dbReference>
<reference evidence="9" key="2">
    <citation type="submission" date="2022-04" db="UniProtKB">
        <authorList>
            <consortium name="RefSeq"/>
        </authorList>
    </citation>
    <scope>IDENTIFICATION</scope>
    <source>
        <tissue evidence="10">Adult</tissue>
    </source>
</reference>
<dbReference type="Pfam" id="PF00106">
    <property type="entry name" value="adh_short"/>
    <property type="match status" value="1"/>
</dbReference>
<reference evidence="7" key="1">
    <citation type="journal article" date="2014" name="BMC Genomics">
        <title>Characterizing the developmental transcriptome of the oriental fruit fly, Bactrocera dorsalis (Diptera: Tephritidae) through comparative genomic analysis with Drosophila melanogaster utilizing modENCODE datasets.</title>
        <authorList>
            <person name="Geib S.M."/>
            <person name="Calla B."/>
            <person name="Hall B."/>
            <person name="Hou S."/>
            <person name="Manoukis N.C."/>
        </authorList>
    </citation>
    <scope>NUCLEOTIDE SEQUENCE</scope>
    <source>
        <strain evidence="7">Punador</strain>
    </source>
</reference>
<evidence type="ECO:0000256" key="4">
    <source>
        <dbReference type="ARBA" id="ARBA00023002"/>
    </source>
</evidence>
<evidence type="ECO:0000313" key="8">
    <source>
        <dbReference type="Proteomes" id="UP001652620"/>
    </source>
</evidence>
<dbReference type="PANTHER" id="PTHR44229">
    <property type="entry name" value="15-HYDROXYPROSTAGLANDIN DEHYDROGENASE [NAD(+)]"/>
    <property type="match status" value="1"/>
</dbReference>
<dbReference type="InterPro" id="IPR036291">
    <property type="entry name" value="NAD(P)-bd_dom_sf"/>
</dbReference>
<dbReference type="Gene3D" id="3.40.50.720">
    <property type="entry name" value="NAD(P)-binding Rossmann-like Domain"/>
    <property type="match status" value="1"/>
</dbReference>
<dbReference type="InterPro" id="IPR002347">
    <property type="entry name" value="SDR_fam"/>
</dbReference>
<keyword evidence="8" id="KW-1185">Reference proteome</keyword>
<gene>
    <name evidence="7" type="primary">25KD</name>
    <name evidence="9 10" type="synonym">LOC105233085</name>
</gene>
<dbReference type="PRINTS" id="PR01167">
    <property type="entry name" value="INSADHFAMILY"/>
</dbReference>
<dbReference type="Proteomes" id="UP001652620">
    <property type="component" value="Chromosome 5"/>
</dbReference>
<evidence type="ECO:0000256" key="5">
    <source>
        <dbReference type="ARBA" id="ARBA00023027"/>
    </source>
</evidence>
<keyword evidence="4" id="KW-0560">Oxidoreductase</keyword>
<dbReference type="PROSITE" id="PS00061">
    <property type="entry name" value="ADH_SHORT"/>
    <property type="match status" value="1"/>
</dbReference>
<evidence type="ECO:0000256" key="3">
    <source>
        <dbReference type="ARBA" id="ARBA00013190"/>
    </source>
</evidence>
<dbReference type="OrthoDB" id="417891at2759"/>
<evidence type="ECO:0000313" key="9">
    <source>
        <dbReference type="RefSeq" id="XP_011213343.1"/>
    </source>
</evidence>
<evidence type="ECO:0000313" key="10">
    <source>
        <dbReference type="RefSeq" id="XP_049315218.1"/>
    </source>
</evidence>
<evidence type="ECO:0000256" key="2">
    <source>
        <dbReference type="ARBA" id="ARBA00011738"/>
    </source>
</evidence>
<dbReference type="GO" id="GO:0004022">
    <property type="term" value="F:alcohol dehydrogenase (NAD+) activity"/>
    <property type="evidence" value="ECO:0007669"/>
    <property type="project" value="UniProtKB-EC"/>
</dbReference>
<sequence>MFDLSGKNVVYVGGFSGIGYQVCHMLMKKQISHLIVMGRMENMEMMQKLQAENSSVNVMFVHMNLMDRDNMEQAVKQVMGVIKHIDVLINGAGVLADKDMETTMGVNLMGMMNMVWLSMPYMDKTQMGQGGIVMNIASVYGLEPAPAFPVYAAAKHGVIGFTRSMADKRHYQHTGVAFIVVCPGLTTSEAMMNLREKSVMGQQSYVGELVEAMDKAKQQSPDECAMNMVKAMEMMKNGAIYLCNMGQLKEVMPTNHWHM</sequence>